<dbReference type="PANTHER" id="PTHR10472:SF5">
    <property type="entry name" value="D-AMINOACYL-TRNA DEACYLASE 1"/>
    <property type="match status" value="1"/>
</dbReference>
<dbReference type="GO" id="GO:0051499">
    <property type="term" value="F:D-aminoacyl-tRNA deacylase activity"/>
    <property type="evidence" value="ECO:0007669"/>
    <property type="project" value="UniProtKB-EC"/>
</dbReference>
<organism evidence="3 4">
    <name type="scientific">Tigheibacillus jepli</name>
    <dbReference type="NCBI Taxonomy" id="3035914"/>
    <lineage>
        <taxon>Bacteria</taxon>
        <taxon>Bacillati</taxon>
        <taxon>Bacillota</taxon>
        <taxon>Bacilli</taxon>
        <taxon>Bacillales</taxon>
        <taxon>Bacillaceae</taxon>
        <taxon>Tigheibacillus</taxon>
    </lineage>
</organism>
<dbReference type="EMBL" id="JAROCA020000001">
    <property type="protein sequence ID" value="MDY0405483.1"/>
    <property type="molecule type" value="Genomic_DNA"/>
</dbReference>
<dbReference type="SUPFAM" id="SSF69500">
    <property type="entry name" value="DTD-like"/>
    <property type="match status" value="1"/>
</dbReference>
<dbReference type="EC" id="3.1.1.-" evidence="2"/>
<keyword evidence="2" id="KW-0820">tRNA-binding</keyword>
<comment type="function">
    <text evidence="2">An aminoacyl-tRNA editing enzyme that deacylates mischarged D-aminoacyl-tRNAs. Also deacylates mischarged glycyl-tRNA(Ala), protecting cells against glycine mischarging by AlaRS. Acts via tRNA-based rather than protein-based catalysis; rejects L-amino acids rather than detecting D-amino acids in the active site. By recycling D-aminoacyl-tRNA to D-amino acids and free tRNA molecules, this enzyme counteracts the toxicity associated with the formation of D-aminoacyl-tRNA entities in vivo and helps enforce protein L-homochirality.</text>
</comment>
<proteinExistence type="inferred from homology"/>
<comment type="caution">
    <text evidence="3">The sequence shown here is derived from an EMBL/GenBank/DDBJ whole genome shotgun (WGS) entry which is preliminary data.</text>
</comment>
<dbReference type="Pfam" id="PF02580">
    <property type="entry name" value="Tyr_Deacylase"/>
    <property type="match status" value="1"/>
</dbReference>
<comment type="catalytic activity">
    <reaction evidence="2">
        <text>a D-aminoacyl-tRNA + H2O = a tRNA + a D-alpha-amino acid + H(+)</text>
        <dbReference type="Rhea" id="RHEA:13953"/>
        <dbReference type="Rhea" id="RHEA-COMP:10123"/>
        <dbReference type="Rhea" id="RHEA-COMP:10124"/>
        <dbReference type="ChEBI" id="CHEBI:15377"/>
        <dbReference type="ChEBI" id="CHEBI:15378"/>
        <dbReference type="ChEBI" id="CHEBI:59871"/>
        <dbReference type="ChEBI" id="CHEBI:78442"/>
        <dbReference type="ChEBI" id="CHEBI:79333"/>
        <dbReference type="EC" id="3.1.1.96"/>
    </reaction>
</comment>
<evidence type="ECO:0000313" key="3">
    <source>
        <dbReference type="EMBL" id="MDY0405483.1"/>
    </source>
</evidence>
<comment type="catalytic activity">
    <reaction evidence="2">
        <text>glycyl-tRNA(Ala) + H2O = tRNA(Ala) + glycine + H(+)</text>
        <dbReference type="Rhea" id="RHEA:53744"/>
        <dbReference type="Rhea" id="RHEA-COMP:9657"/>
        <dbReference type="Rhea" id="RHEA-COMP:13640"/>
        <dbReference type="ChEBI" id="CHEBI:15377"/>
        <dbReference type="ChEBI" id="CHEBI:15378"/>
        <dbReference type="ChEBI" id="CHEBI:57305"/>
        <dbReference type="ChEBI" id="CHEBI:78442"/>
        <dbReference type="ChEBI" id="CHEBI:78522"/>
    </reaction>
</comment>
<keyword evidence="4" id="KW-1185">Reference proteome</keyword>
<dbReference type="NCBIfam" id="TIGR00256">
    <property type="entry name" value="D-aminoacyl-tRNA deacylase"/>
    <property type="match status" value="1"/>
</dbReference>
<dbReference type="PANTHER" id="PTHR10472">
    <property type="entry name" value="D-TYROSYL-TRNA TYR DEACYLASE"/>
    <property type="match status" value="1"/>
</dbReference>
<keyword evidence="2 3" id="KW-0378">Hydrolase</keyword>
<comment type="similarity">
    <text evidence="1 2">Belongs to the DTD family.</text>
</comment>
<gene>
    <name evidence="2 3" type="primary">dtd</name>
    <name evidence="3" type="ORF">P5G51_008790</name>
</gene>
<dbReference type="CDD" id="cd00563">
    <property type="entry name" value="Dtyr_deacylase"/>
    <property type="match status" value="1"/>
</dbReference>
<dbReference type="InterPro" id="IPR003732">
    <property type="entry name" value="Daa-tRNA_deacyls_DTD"/>
</dbReference>
<dbReference type="Gene3D" id="3.50.80.10">
    <property type="entry name" value="D-tyrosyl-tRNA(Tyr) deacylase"/>
    <property type="match status" value="1"/>
</dbReference>
<dbReference type="HAMAP" id="MF_00518">
    <property type="entry name" value="Deacylase_Dtd"/>
    <property type="match status" value="1"/>
</dbReference>
<name>A0ABU5CGN1_9BACI</name>
<comment type="subunit">
    <text evidence="2">Homodimer.</text>
</comment>
<sequence>MKAVIQRVKNASVTVAGETIGQIENGMVVLLGVTHDDAEEDATYIVNKLTNLRIFSDEEDRMNHSLKDVQGSVLSISQFTLYADTKKGRRPSFVNAAKPEKAKQLYELFNKLLETEGIHVETGRFGAMMDVALTNDGPVTIIIDSKDK</sequence>
<accession>A0ABU5CGN1</accession>
<keyword evidence="2" id="KW-0694">RNA-binding</keyword>
<evidence type="ECO:0000256" key="2">
    <source>
        <dbReference type="HAMAP-Rule" id="MF_00518"/>
    </source>
</evidence>
<dbReference type="EC" id="3.1.1.96" evidence="2"/>
<dbReference type="Proteomes" id="UP001228376">
    <property type="component" value="Unassembled WGS sequence"/>
</dbReference>
<feature type="short sequence motif" description="Gly-cisPro motif, important for rejection of L-amino acids" evidence="2">
    <location>
        <begin position="137"/>
        <end position="138"/>
    </location>
</feature>
<evidence type="ECO:0000256" key="1">
    <source>
        <dbReference type="ARBA" id="ARBA00009673"/>
    </source>
</evidence>
<evidence type="ECO:0000313" key="4">
    <source>
        <dbReference type="Proteomes" id="UP001228376"/>
    </source>
</evidence>
<comment type="domain">
    <text evidence="2">A Gly-cisPro motif from one monomer fits into the active site of the other monomer to allow specific chiral rejection of L-amino acids.</text>
</comment>
<dbReference type="InterPro" id="IPR023509">
    <property type="entry name" value="DTD-like_sf"/>
</dbReference>
<keyword evidence="2" id="KW-0963">Cytoplasm</keyword>
<dbReference type="RefSeq" id="WP_306067843.1">
    <property type="nucleotide sequence ID" value="NZ_JAROCA020000001.1"/>
</dbReference>
<comment type="subcellular location">
    <subcellularLocation>
        <location evidence="2">Cytoplasm</location>
    </subcellularLocation>
</comment>
<protein>
    <recommendedName>
        <fullName evidence="2">D-aminoacyl-tRNA deacylase</fullName>
        <shortName evidence="2">DTD</shortName>
        <ecNumber evidence="2">3.1.1.96</ecNumber>
    </recommendedName>
    <alternativeName>
        <fullName evidence="2">Gly-tRNA(Ala) deacylase</fullName>
        <ecNumber evidence="2">3.1.1.-</ecNumber>
    </alternativeName>
</protein>
<reference evidence="3 4" key="1">
    <citation type="submission" date="2023-10" db="EMBL/GenBank/DDBJ databases">
        <title>179-bfca-hs.</title>
        <authorList>
            <person name="Miliotis G."/>
            <person name="Sengupta P."/>
            <person name="Hameed A."/>
            <person name="Chuvochina M."/>
            <person name="Mcdonagh F."/>
            <person name="Simpson A.C."/>
            <person name="Singh N.K."/>
            <person name="Rekha P.D."/>
            <person name="Raman K."/>
            <person name="Hugenholtz P."/>
            <person name="Venkateswaran K."/>
        </authorList>
    </citation>
    <scope>NUCLEOTIDE SEQUENCE [LARGE SCALE GENOMIC DNA]</scope>
    <source>
        <strain evidence="3 4">179-BFC-A-HS</strain>
    </source>
</reference>